<organism evidence="1">
    <name type="scientific">Oryza glumipatula</name>
    <dbReference type="NCBI Taxonomy" id="40148"/>
    <lineage>
        <taxon>Eukaryota</taxon>
        <taxon>Viridiplantae</taxon>
        <taxon>Streptophyta</taxon>
        <taxon>Embryophyta</taxon>
        <taxon>Tracheophyta</taxon>
        <taxon>Spermatophyta</taxon>
        <taxon>Magnoliopsida</taxon>
        <taxon>Liliopsida</taxon>
        <taxon>Poales</taxon>
        <taxon>Poaceae</taxon>
        <taxon>BOP clade</taxon>
        <taxon>Oryzoideae</taxon>
        <taxon>Oryzeae</taxon>
        <taxon>Oryzinae</taxon>
        <taxon>Oryza</taxon>
    </lineage>
</organism>
<dbReference type="Proteomes" id="UP000026961">
    <property type="component" value="Chromosome 7"/>
</dbReference>
<sequence length="80" mass="9525">METTGNQQRTYGGNVKRGPWCLALASDLGSQSLTAWREVMDLQQLRRERSATERERWCEEGWKRKGRRHRGRNFENKPEF</sequence>
<protein>
    <submittedName>
        <fullName evidence="1">Uncharacterized protein</fullName>
    </submittedName>
</protein>
<dbReference type="HOGENOM" id="CLU_2593697_0_0_1"/>
<evidence type="ECO:0000313" key="1">
    <source>
        <dbReference type="EnsemblPlants" id="OGLUM07G02110.1"/>
    </source>
</evidence>
<dbReference type="Gramene" id="OGLUM07G02110.1">
    <property type="protein sequence ID" value="OGLUM07G02110.1"/>
    <property type="gene ID" value="OGLUM07G02110"/>
</dbReference>
<evidence type="ECO:0000313" key="2">
    <source>
        <dbReference type="Proteomes" id="UP000026961"/>
    </source>
</evidence>
<keyword evidence="2" id="KW-1185">Reference proteome</keyword>
<proteinExistence type="predicted"/>
<dbReference type="EnsemblPlants" id="OGLUM07G02110.1">
    <property type="protein sequence ID" value="OGLUM07G02110.1"/>
    <property type="gene ID" value="OGLUM07G02110"/>
</dbReference>
<reference evidence="1" key="1">
    <citation type="submission" date="2015-04" db="UniProtKB">
        <authorList>
            <consortium name="EnsemblPlants"/>
        </authorList>
    </citation>
    <scope>IDENTIFICATION</scope>
</reference>
<name>A0A0E0AFM1_9ORYZ</name>
<reference evidence="1" key="2">
    <citation type="submission" date="2018-05" db="EMBL/GenBank/DDBJ databases">
        <title>OgluRS3 (Oryza glumaepatula Reference Sequence Version 3).</title>
        <authorList>
            <person name="Zhang J."/>
            <person name="Kudrna D."/>
            <person name="Lee S."/>
            <person name="Talag J."/>
            <person name="Welchert J."/>
            <person name="Wing R.A."/>
        </authorList>
    </citation>
    <scope>NUCLEOTIDE SEQUENCE [LARGE SCALE GENOMIC DNA]</scope>
</reference>
<dbReference type="AlphaFoldDB" id="A0A0E0AFM1"/>
<accession>A0A0E0AFM1</accession>